<dbReference type="AlphaFoldDB" id="A0A818GTV8"/>
<accession>A0A818GTV8</accession>
<name>A0A818GTV8_9BILA</name>
<dbReference type="EMBL" id="CAJNYT010002855">
    <property type="protein sequence ID" value="CAF3497418.1"/>
    <property type="molecule type" value="Genomic_DNA"/>
</dbReference>
<protein>
    <submittedName>
        <fullName evidence="1">Uncharacterized protein</fullName>
    </submittedName>
</protein>
<dbReference type="Proteomes" id="UP000663838">
    <property type="component" value="Unassembled WGS sequence"/>
</dbReference>
<dbReference type="EMBL" id="CAJOBS010003538">
    <property type="protein sequence ID" value="CAF4859260.1"/>
    <property type="molecule type" value="Genomic_DNA"/>
</dbReference>
<dbReference type="Proteomes" id="UP000663872">
    <property type="component" value="Unassembled WGS sequence"/>
</dbReference>
<gene>
    <name evidence="1" type="ORF">GRG538_LOCUS17379</name>
    <name evidence="2" type="ORF">TOA249_LOCUS27553</name>
</gene>
<comment type="caution">
    <text evidence="1">The sequence shown here is derived from an EMBL/GenBank/DDBJ whole genome shotgun (WGS) entry which is preliminary data.</text>
</comment>
<organism evidence="1 3">
    <name type="scientific">Rotaria socialis</name>
    <dbReference type="NCBI Taxonomy" id="392032"/>
    <lineage>
        <taxon>Eukaryota</taxon>
        <taxon>Metazoa</taxon>
        <taxon>Spiralia</taxon>
        <taxon>Gnathifera</taxon>
        <taxon>Rotifera</taxon>
        <taxon>Eurotatoria</taxon>
        <taxon>Bdelloidea</taxon>
        <taxon>Philodinida</taxon>
        <taxon>Philodinidae</taxon>
        <taxon>Rotaria</taxon>
    </lineage>
</organism>
<evidence type="ECO:0000313" key="2">
    <source>
        <dbReference type="EMBL" id="CAF4859260.1"/>
    </source>
</evidence>
<proteinExistence type="predicted"/>
<reference evidence="1" key="1">
    <citation type="submission" date="2021-02" db="EMBL/GenBank/DDBJ databases">
        <authorList>
            <person name="Nowell W R."/>
        </authorList>
    </citation>
    <scope>NUCLEOTIDE SEQUENCE</scope>
</reference>
<evidence type="ECO:0000313" key="3">
    <source>
        <dbReference type="Proteomes" id="UP000663872"/>
    </source>
</evidence>
<sequence length="150" mass="17764">MATNESVSSTRTDPVEFANQSRKAFNHENVNLESLELVWLTPELDRNTIILEVLRNIIHYTKFFDSIEECIHFIELNKVTTTFLVCDGSLGEKLVSQIYDMKNIYAIYIYSQHEKYHQEWLEKYSEKVIIISHRFYSKQQCMGYRIIVVS</sequence>
<evidence type="ECO:0000313" key="1">
    <source>
        <dbReference type="EMBL" id="CAF3497418.1"/>
    </source>
</evidence>